<dbReference type="PROSITE" id="PS50297">
    <property type="entry name" value="ANK_REP_REGION"/>
    <property type="match status" value="2"/>
</dbReference>
<evidence type="ECO:0000313" key="7">
    <source>
        <dbReference type="Proteomes" id="UP001189429"/>
    </source>
</evidence>
<feature type="repeat" description="ANK" evidence="3">
    <location>
        <begin position="177"/>
        <end position="209"/>
    </location>
</feature>
<dbReference type="SMART" id="SM00248">
    <property type="entry name" value="ANK"/>
    <property type="match status" value="3"/>
</dbReference>
<feature type="transmembrane region" description="Helical" evidence="5">
    <location>
        <begin position="12"/>
        <end position="28"/>
    </location>
</feature>
<keyword evidence="5" id="KW-0812">Transmembrane</keyword>
<dbReference type="PROSITE" id="PS50088">
    <property type="entry name" value="ANK_REPEAT"/>
    <property type="match status" value="2"/>
</dbReference>
<reference evidence="6" key="1">
    <citation type="submission" date="2023-10" db="EMBL/GenBank/DDBJ databases">
        <authorList>
            <person name="Chen Y."/>
            <person name="Shah S."/>
            <person name="Dougan E. K."/>
            <person name="Thang M."/>
            <person name="Chan C."/>
        </authorList>
    </citation>
    <scope>NUCLEOTIDE SEQUENCE [LARGE SCALE GENOMIC DNA]</scope>
</reference>
<evidence type="ECO:0000256" key="1">
    <source>
        <dbReference type="ARBA" id="ARBA00022737"/>
    </source>
</evidence>
<feature type="non-terminal residue" evidence="6">
    <location>
        <position position="1"/>
    </location>
</feature>
<sequence>RPDARPHPASGRGGPAGLGVLLLALLGGPDGRRLLAAALLGVPLFMVNVMQFVNVPGLGLQASRISCVVLLARAVELGGVLVCSGAFDIVQSCAHHRDCGTHHASNLLSFWFKWHRPWMSGWMAAGVLYYVLLAVYTCRAKRGADLHSSVAAGEVEDVKQLLCSSELVLDINRHGPDGRTPLHLAALTGHMECARLLIRERADMGMCTRNRAQNSVLHLAARSRQPALIRYLCRTSGHSPGFLNAANAEGDTALHVAARCQNVDAVHELLRQGADVRATNLRGRTASDCVQSGGWDFYRHSPESRVLELLRLAEAGQHLEMTPPSSRSGSMVEGRASAASASSDGPRSRGCPDASAWPAP</sequence>
<keyword evidence="5" id="KW-1133">Transmembrane helix</keyword>
<dbReference type="PRINTS" id="PR01415">
    <property type="entry name" value="ANKYRIN"/>
</dbReference>
<gene>
    <name evidence="6" type="ORF">PCOR1329_LOCUS29448</name>
</gene>
<feature type="transmembrane region" description="Helical" evidence="5">
    <location>
        <begin position="34"/>
        <end position="53"/>
    </location>
</feature>
<dbReference type="InterPro" id="IPR002110">
    <property type="entry name" value="Ankyrin_rpt"/>
</dbReference>
<feature type="repeat" description="ANK" evidence="3">
    <location>
        <begin position="249"/>
        <end position="281"/>
    </location>
</feature>
<dbReference type="Pfam" id="PF12796">
    <property type="entry name" value="Ank_2"/>
    <property type="match status" value="1"/>
</dbReference>
<comment type="caution">
    <text evidence="6">The sequence shown here is derived from an EMBL/GenBank/DDBJ whole genome shotgun (WGS) entry which is preliminary data.</text>
</comment>
<dbReference type="EMBL" id="CAUYUJ010011109">
    <property type="protein sequence ID" value="CAK0830982.1"/>
    <property type="molecule type" value="Genomic_DNA"/>
</dbReference>
<keyword evidence="2 3" id="KW-0040">ANK repeat</keyword>
<evidence type="ECO:0000313" key="6">
    <source>
        <dbReference type="EMBL" id="CAK0830982.1"/>
    </source>
</evidence>
<dbReference type="Proteomes" id="UP001189429">
    <property type="component" value="Unassembled WGS sequence"/>
</dbReference>
<dbReference type="Pfam" id="PF00023">
    <property type="entry name" value="Ank"/>
    <property type="match status" value="1"/>
</dbReference>
<dbReference type="PANTHER" id="PTHR24171">
    <property type="entry name" value="ANKYRIN REPEAT DOMAIN-CONTAINING PROTEIN 39-RELATED"/>
    <property type="match status" value="1"/>
</dbReference>
<evidence type="ECO:0000256" key="2">
    <source>
        <dbReference type="ARBA" id="ARBA00023043"/>
    </source>
</evidence>
<evidence type="ECO:0000256" key="3">
    <source>
        <dbReference type="PROSITE-ProRule" id="PRU00023"/>
    </source>
</evidence>
<accession>A0ABN9SGV4</accession>
<keyword evidence="5" id="KW-0472">Membrane</keyword>
<evidence type="ECO:0008006" key="8">
    <source>
        <dbReference type="Google" id="ProtNLM"/>
    </source>
</evidence>
<keyword evidence="7" id="KW-1185">Reference proteome</keyword>
<organism evidence="6 7">
    <name type="scientific">Prorocentrum cordatum</name>
    <dbReference type="NCBI Taxonomy" id="2364126"/>
    <lineage>
        <taxon>Eukaryota</taxon>
        <taxon>Sar</taxon>
        <taxon>Alveolata</taxon>
        <taxon>Dinophyceae</taxon>
        <taxon>Prorocentrales</taxon>
        <taxon>Prorocentraceae</taxon>
        <taxon>Prorocentrum</taxon>
    </lineage>
</organism>
<dbReference type="InterPro" id="IPR036770">
    <property type="entry name" value="Ankyrin_rpt-contain_sf"/>
</dbReference>
<dbReference type="Gene3D" id="1.25.40.20">
    <property type="entry name" value="Ankyrin repeat-containing domain"/>
    <property type="match status" value="1"/>
</dbReference>
<dbReference type="SUPFAM" id="SSF48403">
    <property type="entry name" value="Ankyrin repeat"/>
    <property type="match status" value="1"/>
</dbReference>
<feature type="transmembrane region" description="Helical" evidence="5">
    <location>
        <begin position="118"/>
        <end position="138"/>
    </location>
</feature>
<feature type="non-terminal residue" evidence="6">
    <location>
        <position position="360"/>
    </location>
</feature>
<feature type="region of interest" description="Disordered" evidence="4">
    <location>
        <begin position="318"/>
        <end position="360"/>
    </location>
</feature>
<protein>
    <recommendedName>
        <fullName evidence="8">Dolichyl-phosphate-mannose--protein mannosyltransferase</fullName>
    </recommendedName>
</protein>
<evidence type="ECO:0000256" key="5">
    <source>
        <dbReference type="SAM" id="Phobius"/>
    </source>
</evidence>
<proteinExistence type="predicted"/>
<name>A0ABN9SGV4_9DINO</name>
<evidence type="ECO:0000256" key="4">
    <source>
        <dbReference type="SAM" id="MobiDB-lite"/>
    </source>
</evidence>
<keyword evidence="1" id="KW-0677">Repeat</keyword>